<gene>
    <name evidence="1" type="ORF">ACFQBT_14100</name>
</gene>
<accession>A0ABW2AV37</accession>
<organism evidence="1 2">
    <name type="scientific">Branchiibius cervicis</name>
    <dbReference type="NCBI Taxonomy" id="908252"/>
    <lineage>
        <taxon>Bacteria</taxon>
        <taxon>Bacillati</taxon>
        <taxon>Actinomycetota</taxon>
        <taxon>Actinomycetes</taxon>
        <taxon>Micrococcales</taxon>
        <taxon>Dermacoccaceae</taxon>
        <taxon>Branchiibius</taxon>
    </lineage>
</organism>
<dbReference type="RefSeq" id="WP_377823587.1">
    <property type="nucleotide sequence ID" value="NZ_JBHSWJ010000002.1"/>
</dbReference>
<protein>
    <submittedName>
        <fullName evidence="1">Uncharacterized protein</fullName>
    </submittedName>
</protein>
<keyword evidence="2" id="KW-1185">Reference proteome</keyword>
<comment type="caution">
    <text evidence="1">The sequence shown here is derived from an EMBL/GenBank/DDBJ whole genome shotgun (WGS) entry which is preliminary data.</text>
</comment>
<dbReference type="EMBL" id="JBHSWJ010000002">
    <property type="protein sequence ID" value="MFC6714882.1"/>
    <property type="molecule type" value="Genomic_DNA"/>
</dbReference>
<sequence length="81" mass="8558">MEEEPIDDEPIEDIGDEDSEVIGAEELLVAIGEAADEPLSELEEPHAARVIGMTSAAAARVSVERVFMNVPSVGPTVSPEV</sequence>
<dbReference type="Proteomes" id="UP001596356">
    <property type="component" value="Unassembled WGS sequence"/>
</dbReference>
<proteinExistence type="predicted"/>
<name>A0ABW2AV37_9MICO</name>
<evidence type="ECO:0000313" key="1">
    <source>
        <dbReference type="EMBL" id="MFC6714882.1"/>
    </source>
</evidence>
<reference evidence="2" key="1">
    <citation type="journal article" date="2019" name="Int. J. Syst. Evol. Microbiol.">
        <title>The Global Catalogue of Microorganisms (GCM) 10K type strain sequencing project: providing services to taxonomists for standard genome sequencing and annotation.</title>
        <authorList>
            <consortium name="The Broad Institute Genomics Platform"/>
            <consortium name="The Broad Institute Genome Sequencing Center for Infectious Disease"/>
            <person name="Wu L."/>
            <person name="Ma J."/>
        </authorList>
    </citation>
    <scope>NUCLEOTIDE SEQUENCE [LARGE SCALE GENOMIC DNA]</scope>
    <source>
        <strain evidence="2">NBRC 106593</strain>
    </source>
</reference>
<evidence type="ECO:0000313" key="2">
    <source>
        <dbReference type="Proteomes" id="UP001596356"/>
    </source>
</evidence>